<dbReference type="EMBL" id="JAHHHN010000036">
    <property type="protein sequence ID" value="MBW4565408.1"/>
    <property type="molecule type" value="Genomic_DNA"/>
</dbReference>
<dbReference type="PRINTS" id="PR01001">
    <property type="entry name" value="FADG3PDH"/>
</dbReference>
<proteinExistence type="inferred from homology"/>
<evidence type="ECO:0000256" key="5">
    <source>
        <dbReference type="ARBA" id="ARBA00022827"/>
    </source>
</evidence>
<dbReference type="Gene3D" id="3.30.9.10">
    <property type="entry name" value="D-Amino Acid Oxidase, subunit A, domain 2"/>
    <property type="match status" value="1"/>
</dbReference>
<feature type="domain" description="FAD dependent oxidoreductase" evidence="8">
    <location>
        <begin position="21"/>
        <end position="340"/>
    </location>
</feature>
<keyword evidence="4" id="KW-0319">Glycerol metabolism</keyword>
<evidence type="ECO:0000256" key="6">
    <source>
        <dbReference type="ARBA" id="ARBA00023002"/>
    </source>
</evidence>
<evidence type="ECO:0000256" key="2">
    <source>
        <dbReference type="ARBA" id="ARBA00007330"/>
    </source>
</evidence>
<dbReference type="SUPFAM" id="SSF54373">
    <property type="entry name" value="FAD-linked reductases, C-terminal domain"/>
    <property type="match status" value="1"/>
</dbReference>
<comment type="similarity">
    <text evidence="2">Belongs to the FAD-dependent glycerol-3-phosphate dehydrogenase family.</text>
</comment>
<comment type="caution">
    <text evidence="10">The sequence shown here is derived from an EMBL/GenBank/DDBJ whole genome shotgun (WGS) entry which is preliminary data.</text>
</comment>
<evidence type="ECO:0000313" key="11">
    <source>
        <dbReference type="Proteomes" id="UP000715781"/>
    </source>
</evidence>
<dbReference type="InterPro" id="IPR038299">
    <property type="entry name" value="DAO_C_sf"/>
</dbReference>
<dbReference type="GO" id="GO:0046168">
    <property type="term" value="P:glycerol-3-phosphate catabolic process"/>
    <property type="evidence" value="ECO:0007669"/>
    <property type="project" value="TreeGrafter"/>
</dbReference>
<keyword evidence="3" id="KW-0285">Flavoprotein</keyword>
<dbReference type="InterPro" id="IPR000447">
    <property type="entry name" value="G3P_DH_FAD-dep"/>
</dbReference>
<reference evidence="10" key="2">
    <citation type="journal article" date="2022" name="Microbiol. Resour. Announc.">
        <title>Metagenome Sequencing to Explore Phylogenomics of Terrestrial Cyanobacteria.</title>
        <authorList>
            <person name="Ward R.D."/>
            <person name="Stajich J.E."/>
            <person name="Johansen J.R."/>
            <person name="Huntemann M."/>
            <person name="Clum A."/>
            <person name="Foster B."/>
            <person name="Foster B."/>
            <person name="Roux S."/>
            <person name="Palaniappan K."/>
            <person name="Varghese N."/>
            <person name="Mukherjee S."/>
            <person name="Reddy T.B.K."/>
            <person name="Daum C."/>
            <person name="Copeland A."/>
            <person name="Chen I.A."/>
            <person name="Ivanova N.N."/>
            <person name="Kyrpides N.C."/>
            <person name="Shapiro N."/>
            <person name="Eloe-Fadrosh E.A."/>
            <person name="Pietrasiak N."/>
        </authorList>
    </citation>
    <scope>NUCLEOTIDE SEQUENCE</scope>
    <source>
        <strain evidence="10">JT2-VF2</strain>
    </source>
</reference>
<evidence type="ECO:0000259" key="9">
    <source>
        <dbReference type="Pfam" id="PF16901"/>
    </source>
</evidence>
<keyword evidence="5" id="KW-0274">FAD</keyword>
<dbReference type="Proteomes" id="UP000715781">
    <property type="component" value="Unassembled WGS sequence"/>
</dbReference>
<dbReference type="PROSITE" id="PS51257">
    <property type="entry name" value="PROKAR_LIPOPROTEIN"/>
    <property type="match status" value="1"/>
</dbReference>
<dbReference type="AlphaFoldDB" id="A0A951Q609"/>
<evidence type="ECO:0000256" key="1">
    <source>
        <dbReference type="ARBA" id="ARBA00001974"/>
    </source>
</evidence>
<dbReference type="Pfam" id="PF01266">
    <property type="entry name" value="DAO"/>
    <property type="match status" value="1"/>
</dbReference>
<sequence length="569" mass="62069">MNAPITRQDLIAKLRQSDEWDFIVIGGGATGLGCAVEAATRGYRTLLLEKYDFAKGTSSRSTKLVHGGVRYLAQGNIALVREALHERGLLRRNAPHLVNDLTFVVPGYTWWSQLFYGAGLKLYDLLSGSLSLGHSGFLSEQDTLLRLPTLKTDGLRGGVVYHDGQFDDARLAITLLQTLLDYNGVALNYLPVVGLLKQGERVRGVCARDAETREAFELKGKVVVNATGVFVDDVRRMDDPTASAMLSPSQGVHIVVDKRFLPNDSAMMIPKTEDGRVLFAVPWHGKVVIGTTDTPVEHTSYEPRPLEEEIDFILRTAAQYLTPAPSRQDALSVFVGQRPLVKVGGKGTRGQGDKGTRGHGDKGTRGEIFTQNSELSEKLQGGFPSGQTSVTQHSESTAALSREHVICISASGLLTITGGKWTTYRKMGEDVVNQAMQLVNLSPRPSITSSLHLHGWTQTPAAEPLNVYGADAASIRDLPGANTLLHPRLPYLEAEVRWAARYELARTVEDILARRTRSLLLDAIASIEASGRVAAILADELGLDTTWEQQQIADYQSLAAGYLLNYQGE</sequence>
<dbReference type="InterPro" id="IPR036188">
    <property type="entry name" value="FAD/NAD-bd_sf"/>
</dbReference>
<dbReference type="Pfam" id="PF16901">
    <property type="entry name" value="DAO_C"/>
    <property type="match status" value="1"/>
</dbReference>
<dbReference type="Gene3D" id="1.10.8.870">
    <property type="entry name" value="Alpha-glycerophosphate oxidase, cap domain"/>
    <property type="match status" value="1"/>
</dbReference>
<organism evidence="10 11">
    <name type="scientific">Mojavia pulchra JT2-VF2</name>
    <dbReference type="NCBI Taxonomy" id="287848"/>
    <lineage>
        <taxon>Bacteria</taxon>
        <taxon>Bacillati</taxon>
        <taxon>Cyanobacteriota</taxon>
        <taxon>Cyanophyceae</taxon>
        <taxon>Nostocales</taxon>
        <taxon>Nostocaceae</taxon>
    </lineage>
</organism>
<reference evidence="10" key="1">
    <citation type="submission" date="2021-05" db="EMBL/GenBank/DDBJ databases">
        <authorList>
            <person name="Pietrasiak N."/>
            <person name="Ward R."/>
            <person name="Stajich J.E."/>
            <person name="Kurbessoian T."/>
        </authorList>
    </citation>
    <scope>NUCLEOTIDE SEQUENCE</scope>
    <source>
        <strain evidence="10">JT2-VF2</strain>
    </source>
</reference>
<feature type="region of interest" description="Disordered" evidence="7">
    <location>
        <begin position="342"/>
        <end position="366"/>
    </location>
</feature>
<dbReference type="GO" id="GO:0006071">
    <property type="term" value="P:glycerol metabolic process"/>
    <property type="evidence" value="ECO:0007669"/>
    <property type="project" value="UniProtKB-KW"/>
</dbReference>
<dbReference type="PANTHER" id="PTHR11985">
    <property type="entry name" value="GLYCEROL-3-PHOSPHATE DEHYDROGENASE"/>
    <property type="match status" value="1"/>
</dbReference>
<protein>
    <submittedName>
        <fullName evidence="10">Glycerol-3-phosphate dehydrogenase/oxidase</fullName>
    </submittedName>
</protein>
<name>A0A951Q609_9NOST</name>
<dbReference type="SUPFAM" id="SSF51905">
    <property type="entry name" value="FAD/NAD(P)-binding domain"/>
    <property type="match status" value="1"/>
</dbReference>
<evidence type="ECO:0000256" key="4">
    <source>
        <dbReference type="ARBA" id="ARBA00022798"/>
    </source>
</evidence>
<dbReference type="InterPro" id="IPR006076">
    <property type="entry name" value="FAD-dep_OxRdtase"/>
</dbReference>
<feature type="compositionally biased region" description="Basic and acidic residues" evidence="7">
    <location>
        <begin position="351"/>
        <end position="365"/>
    </location>
</feature>
<feature type="domain" description="Alpha-glycerophosphate oxidase C-terminal" evidence="9">
    <location>
        <begin position="435"/>
        <end position="545"/>
    </location>
</feature>
<dbReference type="InterPro" id="IPR031656">
    <property type="entry name" value="DAO_C"/>
</dbReference>
<dbReference type="PANTHER" id="PTHR11985:SF35">
    <property type="entry name" value="ANAEROBIC GLYCEROL-3-PHOSPHATE DEHYDROGENASE SUBUNIT A"/>
    <property type="match status" value="1"/>
</dbReference>
<dbReference type="Gene3D" id="3.50.50.60">
    <property type="entry name" value="FAD/NAD(P)-binding domain"/>
    <property type="match status" value="1"/>
</dbReference>
<keyword evidence="6" id="KW-0560">Oxidoreductase</keyword>
<dbReference type="GO" id="GO:0004368">
    <property type="term" value="F:glycerol-3-phosphate dehydrogenase (quinone) activity"/>
    <property type="evidence" value="ECO:0007669"/>
    <property type="project" value="InterPro"/>
</dbReference>
<evidence type="ECO:0000256" key="3">
    <source>
        <dbReference type="ARBA" id="ARBA00022630"/>
    </source>
</evidence>
<evidence type="ECO:0000259" key="8">
    <source>
        <dbReference type="Pfam" id="PF01266"/>
    </source>
</evidence>
<gene>
    <name evidence="10" type="ORF">KME32_30855</name>
</gene>
<accession>A0A951Q609</accession>
<evidence type="ECO:0000256" key="7">
    <source>
        <dbReference type="SAM" id="MobiDB-lite"/>
    </source>
</evidence>
<comment type="cofactor">
    <cofactor evidence="1">
        <name>FAD</name>
        <dbReference type="ChEBI" id="CHEBI:57692"/>
    </cofactor>
</comment>
<evidence type="ECO:0000313" key="10">
    <source>
        <dbReference type="EMBL" id="MBW4565408.1"/>
    </source>
</evidence>